<accession>A0AAW3ZI93</accession>
<dbReference type="Gene3D" id="3.40.630.30">
    <property type="match status" value="1"/>
</dbReference>
<dbReference type="GO" id="GO:0016747">
    <property type="term" value="F:acyltransferase activity, transferring groups other than amino-acyl groups"/>
    <property type="evidence" value="ECO:0007669"/>
    <property type="project" value="InterPro"/>
</dbReference>
<dbReference type="AlphaFoldDB" id="A0AAW3ZI93"/>
<organism evidence="2 3">
    <name type="scientific">Pseudomarimonas arenosa</name>
    <dbReference type="NCBI Taxonomy" id="2774145"/>
    <lineage>
        <taxon>Bacteria</taxon>
        <taxon>Pseudomonadati</taxon>
        <taxon>Pseudomonadota</taxon>
        <taxon>Gammaproteobacteria</taxon>
        <taxon>Lysobacterales</taxon>
        <taxon>Lysobacteraceae</taxon>
        <taxon>Pseudomarimonas</taxon>
    </lineage>
</organism>
<dbReference type="RefSeq" id="WP_192027547.1">
    <property type="nucleotide sequence ID" value="NZ_JACYTR010000001.1"/>
</dbReference>
<proteinExistence type="predicted"/>
<dbReference type="Proteomes" id="UP000613768">
    <property type="component" value="Unassembled WGS sequence"/>
</dbReference>
<keyword evidence="3" id="KW-1185">Reference proteome</keyword>
<dbReference type="EMBL" id="JACYTR010000001">
    <property type="protein sequence ID" value="MBD8524201.1"/>
    <property type="molecule type" value="Genomic_DNA"/>
</dbReference>
<dbReference type="PANTHER" id="PTHR43328:SF1">
    <property type="entry name" value="N-ACETYLTRANSFERASE DOMAIN-CONTAINING PROTEIN"/>
    <property type="match status" value="1"/>
</dbReference>
<evidence type="ECO:0000313" key="3">
    <source>
        <dbReference type="Proteomes" id="UP000613768"/>
    </source>
</evidence>
<comment type="caution">
    <text evidence="2">The sequence shown here is derived from an EMBL/GenBank/DDBJ whole genome shotgun (WGS) entry which is preliminary data.</text>
</comment>
<dbReference type="SUPFAM" id="SSF55729">
    <property type="entry name" value="Acyl-CoA N-acyltransferases (Nat)"/>
    <property type="match status" value="1"/>
</dbReference>
<dbReference type="PROSITE" id="PS51186">
    <property type="entry name" value="GNAT"/>
    <property type="match status" value="1"/>
</dbReference>
<dbReference type="Pfam" id="PF13302">
    <property type="entry name" value="Acetyltransf_3"/>
    <property type="match status" value="1"/>
</dbReference>
<dbReference type="InterPro" id="IPR016181">
    <property type="entry name" value="Acyl_CoA_acyltransferase"/>
</dbReference>
<gene>
    <name evidence="2" type="ORF">IFO71_00450</name>
</gene>
<evidence type="ECO:0000313" key="2">
    <source>
        <dbReference type="EMBL" id="MBD8524201.1"/>
    </source>
</evidence>
<name>A0AAW3ZI93_9GAMM</name>
<dbReference type="InterPro" id="IPR000182">
    <property type="entry name" value="GNAT_dom"/>
</dbReference>
<sequence length="183" mass="20707">MNSERLIEPGLKLRNWRRDDAEALVRHANDAEVAYYTSHRFPHPYTEIDAQKFLRSRRKAGSGVSLAIEVDGEAAGGIAVTLGEGTEAHCAELGYWLGRRHWGRGLMSRVVANFVPWVMTELQIVRLEAQVVVDNQASCALLQRLGFEREARMNAAVYKHGRYADAFLYSLVRLPIQQQVERA</sequence>
<evidence type="ECO:0000259" key="1">
    <source>
        <dbReference type="PROSITE" id="PS51186"/>
    </source>
</evidence>
<protein>
    <submittedName>
        <fullName evidence="2">GNAT family N-acetyltransferase</fullName>
    </submittedName>
</protein>
<reference evidence="2 3" key="1">
    <citation type="submission" date="2020-09" db="EMBL/GenBank/DDBJ databases">
        <title>Pseudoxanthomonas sp. CAU 1598 isolated from sand of Yaerae Beach.</title>
        <authorList>
            <person name="Kim W."/>
        </authorList>
    </citation>
    <scope>NUCLEOTIDE SEQUENCE [LARGE SCALE GENOMIC DNA]</scope>
    <source>
        <strain evidence="2 3">CAU 1598</strain>
    </source>
</reference>
<feature type="domain" description="N-acetyltransferase" evidence="1">
    <location>
        <begin position="11"/>
        <end position="174"/>
    </location>
</feature>
<dbReference type="PANTHER" id="PTHR43328">
    <property type="entry name" value="ACETYLTRANSFERASE-RELATED"/>
    <property type="match status" value="1"/>
</dbReference>